<organism evidence="1 2">
    <name type="scientific">Vaccinium darrowii</name>
    <dbReference type="NCBI Taxonomy" id="229202"/>
    <lineage>
        <taxon>Eukaryota</taxon>
        <taxon>Viridiplantae</taxon>
        <taxon>Streptophyta</taxon>
        <taxon>Embryophyta</taxon>
        <taxon>Tracheophyta</taxon>
        <taxon>Spermatophyta</taxon>
        <taxon>Magnoliopsida</taxon>
        <taxon>eudicotyledons</taxon>
        <taxon>Gunneridae</taxon>
        <taxon>Pentapetalae</taxon>
        <taxon>asterids</taxon>
        <taxon>Ericales</taxon>
        <taxon>Ericaceae</taxon>
        <taxon>Vaccinioideae</taxon>
        <taxon>Vaccinieae</taxon>
        <taxon>Vaccinium</taxon>
    </lineage>
</organism>
<name>A0ACB7XGF9_9ERIC</name>
<proteinExistence type="predicted"/>
<reference evidence="1 2" key="1">
    <citation type="journal article" date="2021" name="Hortic Res">
        <title>High-quality reference genome and annotation aids understanding of berry development for evergreen blueberry (Vaccinium darrowii).</title>
        <authorList>
            <person name="Yu J."/>
            <person name="Hulse-Kemp A.M."/>
            <person name="Babiker E."/>
            <person name="Staton M."/>
        </authorList>
    </citation>
    <scope>NUCLEOTIDE SEQUENCE [LARGE SCALE GENOMIC DNA]</scope>
    <source>
        <strain evidence="2">cv. NJ 8807/NJ 8810</strain>
        <tissue evidence="1">Young leaf</tissue>
    </source>
</reference>
<gene>
    <name evidence="1" type="ORF">Vadar_009635</name>
</gene>
<dbReference type="Proteomes" id="UP000828048">
    <property type="component" value="Chromosome 10"/>
</dbReference>
<keyword evidence="2" id="KW-1185">Reference proteome</keyword>
<dbReference type="EMBL" id="CM037160">
    <property type="protein sequence ID" value="KAH7839850.1"/>
    <property type="molecule type" value="Genomic_DNA"/>
</dbReference>
<protein>
    <submittedName>
        <fullName evidence="1">Uncharacterized protein</fullName>
    </submittedName>
</protein>
<evidence type="ECO:0000313" key="2">
    <source>
        <dbReference type="Proteomes" id="UP000828048"/>
    </source>
</evidence>
<evidence type="ECO:0000313" key="1">
    <source>
        <dbReference type="EMBL" id="KAH7839850.1"/>
    </source>
</evidence>
<sequence>MGAVFSGLVSDCVGAPTPSIPGLGDIPESCVAVILTHLDPLEICKLARLNRVFLEASSADCVWESKLPENYQILMNKLFSECPQNLTKKEIYARLCRPNRFDGGTKEVWMEQSSGKICASVSWKGMKITGIDDRRYWNHIPSDESRFCQIAFLQQIWWLEVDGNIEFHFPRGTYSLYFRLRLGNPTTSPGRQRGRDHGQVHGWNIKPVRFQFSTSNDQKAVSQCYLNEPGKWVNHHVGDFSVENSSEATKIKFSMMQIDCTHTKAPPVLESMIQSNGHYCPECTVRGGDEIPPKSTRMGRQLTFSPFSPFLFSKRIDLIYGIGIKNFRGLDGSQIFH</sequence>
<accession>A0ACB7XGF9</accession>
<comment type="caution">
    <text evidence="1">The sequence shown here is derived from an EMBL/GenBank/DDBJ whole genome shotgun (WGS) entry which is preliminary data.</text>
</comment>